<keyword evidence="2" id="KW-1185">Reference proteome</keyword>
<gene>
    <name evidence="1" type="ORF">OS493_038644</name>
</gene>
<evidence type="ECO:0000313" key="1">
    <source>
        <dbReference type="EMBL" id="KAJ7375811.1"/>
    </source>
</evidence>
<comment type="caution">
    <text evidence="1">The sequence shown here is derived from an EMBL/GenBank/DDBJ whole genome shotgun (WGS) entry which is preliminary data.</text>
</comment>
<dbReference type="Proteomes" id="UP001163046">
    <property type="component" value="Unassembled WGS sequence"/>
</dbReference>
<reference evidence="1" key="1">
    <citation type="submission" date="2023-01" db="EMBL/GenBank/DDBJ databases">
        <title>Genome assembly of the deep-sea coral Lophelia pertusa.</title>
        <authorList>
            <person name="Herrera S."/>
            <person name="Cordes E."/>
        </authorList>
    </citation>
    <scope>NUCLEOTIDE SEQUENCE</scope>
    <source>
        <strain evidence="1">USNM1676648</strain>
        <tissue evidence="1">Polyp</tissue>
    </source>
</reference>
<protein>
    <submittedName>
        <fullName evidence="1">Uncharacterized protein</fullName>
    </submittedName>
</protein>
<dbReference type="EMBL" id="MU826459">
    <property type="protein sequence ID" value="KAJ7375811.1"/>
    <property type="molecule type" value="Genomic_DNA"/>
</dbReference>
<sequence>MMNCQAGEGKSLYLFDREKHFMARGEIVRGGGMPVEDLGLKRFFKFENKVYVYQCRANNLSLIPLTDLMLDENLAAQRDNIRAALVDSYVP</sequence>
<evidence type="ECO:0000313" key="2">
    <source>
        <dbReference type="Proteomes" id="UP001163046"/>
    </source>
</evidence>
<accession>A0A9W9Z5W6</accession>
<organism evidence="1 2">
    <name type="scientific">Desmophyllum pertusum</name>
    <dbReference type="NCBI Taxonomy" id="174260"/>
    <lineage>
        <taxon>Eukaryota</taxon>
        <taxon>Metazoa</taxon>
        <taxon>Cnidaria</taxon>
        <taxon>Anthozoa</taxon>
        <taxon>Hexacorallia</taxon>
        <taxon>Scleractinia</taxon>
        <taxon>Caryophylliina</taxon>
        <taxon>Caryophylliidae</taxon>
        <taxon>Desmophyllum</taxon>
    </lineage>
</organism>
<dbReference type="AlphaFoldDB" id="A0A9W9Z5W6"/>
<proteinExistence type="predicted"/>
<name>A0A9W9Z5W6_9CNID</name>